<dbReference type="EMBL" id="BAAAJK010000011">
    <property type="protein sequence ID" value="GAA1390312.1"/>
    <property type="molecule type" value="Genomic_DNA"/>
</dbReference>
<accession>A0ABP4ILA7</accession>
<sequence>MTTASDGSDGASYLPDGGPRTWGDGELGENDVIEARDGTGFLSRSDFVQGEPGLAPDLADDAD</sequence>
<evidence type="ECO:0000256" key="1">
    <source>
        <dbReference type="SAM" id="MobiDB-lite"/>
    </source>
</evidence>
<feature type="region of interest" description="Disordered" evidence="1">
    <location>
        <begin position="1"/>
        <end position="29"/>
    </location>
</feature>
<reference evidence="3" key="1">
    <citation type="journal article" date="2019" name="Int. J. Syst. Evol. Microbiol.">
        <title>The Global Catalogue of Microorganisms (GCM) 10K type strain sequencing project: providing services to taxonomists for standard genome sequencing and annotation.</title>
        <authorList>
            <consortium name="The Broad Institute Genomics Platform"/>
            <consortium name="The Broad Institute Genome Sequencing Center for Infectious Disease"/>
            <person name="Wu L."/>
            <person name="Ma J."/>
        </authorList>
    </citation>
    <scope>NUCLEOTIDE SEQUENCE [LARGE SCALE GENOMIC DNA]</scope>
    <source>
        <strain evidence="3">JCM 11896</strain>
    </source>
</reference>
<feature type="region of interest" description="Disordered" evidence="1">
    <location>
        <begin position="41"/>
        <end position="63"/>
    </location>
</feature>
<evidence type="ECO:0000313" key="2">
    <source>
        <dbReference type="EMBL" id="GAA1390312.1"/>
    </source>
</evidence>
<gene>
    <name evidence="2" type="ORF">GCM10009613_30680</name>
</gene>
<name>A0ABP4ILA7_9PSEU</name>
<dbReference type="Proteomes" id="UP001501414">
    <property type="component" value="Unassembled WGS sequence"/>
</dbReference>
<proteinExistence type="predicted"/>
<protein>
    <submittedName>
        <fullName evidence="2">Uncharacterized protein</fullName>
    </submittedName>
</protein>
<comment type="caution">
    <text evidence="2">The sequence shown here is derived from an EMBL/GenBank/DDBJ whole genome shotgun (WGS) entry which is preliminary data.</text>
</comment>
<evidence type="ECO:0000313" key="3">
    <source>
        <dbReference type="Proteomes" id="UP001501414"/>
    </source>
</evidence>
<organism evidence="2 3">
    <name type="scientific">Pseudonocardia kongjuensis</name>
    <dbReference type="NCBI Taxonomy" id="102227"/>
    <lineage>
        <taxon>Bacteria</taxon>
        <taxon>Bacillati</taxon>
        <taxon>Actinomycetota</taxon>
        <taxon>Actinomycetes</taxon>
        <taxon>Pseudonocardiales</taxon>
        <taxon>Pseudonocardiaceae</taxon>
        <taxon>Pseudonocardia</taxon>
    </lineage>
</organism>
<keyword evidence="3" id="KW-1185">Reference proteome</keyword>
<dbReference type="RefSeq" id="WP_344022868.1">
    <property type="nucleotide sequence ID" value="NZ_BAAAJK010000011.1"/>
</dbReference>